<dbReference type="PANTHER" id="PTHR32194">
    <property type="entry name" value="METALLOPROTEASE TLDD"/>
    <property type="match status" value="1"/>
</dbReference>
<organism evidence="5 6">
    <name type="scientific">Sphaeroforma arctica JP610</name>
    <dbReference type="NCBI Taxonomy" id="667725"/>
    <lineage>
        <taxon>Eukaryota</taxon>
        <taxon>Ichthyosporea</taxon>
        <taxon>Ichthyophonida</taxon>
        <taxon>Sphaeroforma</taxon>
    </lineage>
</organism>
<dbReference type="InterPro" id="IPR035206">
    <property type="entry name" value="Proteasome_beta2"/>
</dbReference>
<keyword evidence="2 4" id="KW-0647">Proteasome</keyword>
<dbReference type="OrthoDB" id="268428at2759"/>
<dbReference type="Proteomes" id="UP000054560">
    <property type="component" value="Unassembled WGS sequence"/>
</dbReference>
<comment type="similarity">
    <text evidence="4">Belongs to the peptidase T1B family.</text>
</comment>
<dbReference type="RefSeq" id="XP_014158236.1">
    <property type="nucleotide sequence ID" value="XM_014302761.1"/>
</dbReference>
<comment type="subcellular location">
    <subcellularLocation>
        <location evidence="4">Cytoplasm</location>
    </subcellularLocation>
    <subcellularLocation>
        <location evidence="4">Nucleus</location>
    </subcellularLocation>
</comment>
<dbReference type="GO" id="GO:0005839">
    <property type="term" value="C:proteasome core complex"/>
    <property type="evidence" value="ECO:0007669"/>
    <property type="project" value="InterPro"/>
</dbReference>
<dbReference type="eggNOG" id="KOG0177">
    <property type="taxonomic scope" value="Eukaryota"/>
</dbReference>
<dbReference type="InterPro" id="IPR023333">
    <property type="entry name" value="Proteasome_suB-type"/>
</dbReference>
<keyword evidence="3 4" id="KW-0539">Nucleus</keyword>
<dbReference type="GeneID" id="25903943"/>
<dbReference type="SUPFAM" id="SSF56235">
    <property type="entry name" value="N-terminal nucleophile aminohydrolases (Ntn hydrolases)"/>
    <property type="match status" value="1"/>
</dbReference>
<dbReference type="PROSITE" id="PS51476">
    <property type="entry name" value="PROTEASOME_BETA_2"/>
    <property type="match status" value="1"/>
</dbReference>
<evidence type="ECO:0000313" key="5">
    <source>
        <dbReference type="EMBL" id="KNC84334.1"/>
    </source>
</evidence>
<evidence type="ECO:0000256" key="2">
    <source>
        <dbReference type="ARBA" id="ARBA00022942"/>
    </source>
</evidence>
<dbReference type="GO" id="GO:0005634">
    <property type="term" value="C:nucleus"/>
    <property type="evidence" value="ECO:0007669"/>
    <property type="project" value="UniProtKB-SubCell"/>
</dbReference>
<evidence type="ECO:0000313" key="6">
    <source>
        <dbReference type="Proteomes" id="UP000054560"/>
    </source>
</evidence>
<dbReference type="PANTHER" id="PTHR32194:SF2">
    <property type="entry name" value="PROTEASOME SUBUNIT BETA TYPE-1"/>
    <property type="match status" value="1"/>
</dbReference>
<dbReference type="GO" id="GO:0010498">
    <property type="term" value="P:proteasomal protein catabolic process"/>
    <property type="evidence" value="ECO:0007669"/>
    <property type="project" value="InterPro"/>
</dbReference>
<dbReference type="GO" id="GO:0005737">
    <property type="term" value="C:cytoplasm"/>
    <property type="evidence" value="ECO:0007669"/>
    <property type="project" value="UniProtKB-SubCell"/>
</dbReference>
<evidence type="ECO:0000256" key="3">
    <source>
        <dbReference type="ARBA" id="ARBA00023242"/>
    </source>
</evidence>
<sequence length="196" mass="22040">MDYLLGIVGDGFTVMVADKTAARSIMVLRQDFDKMVTLNKNTLMSLAGPIGDCTVFGEYIRANVQLFELRQGVPMTSHACANFTRNELAKALRSRNAYQCFSLIGGFDEETGQASLHWMDYLASMHKLQYGAHGYGAAFTLGLLDKRYKPNMTLDEVIEIVKACMLELKTRFIISLKDFTFRVVDKDGIRELTVEL</sequence>
<proteinExistence type="inferred from homology"/>
<dbReference type="EMBL" id="KQ241771">
    <property type="protein sequence ID" value="KNC84334.1"/>
    <property type="molecule type" value="Genomic_DNA"/>
</dbReference>
<evidence type="ECO:0000256" key="4">
    <source>
        <dbReference type="RuleBase" id="RU004203"/>
    </source>
</evidence>
<comment type="subunit">
    <text evidence="4">Component of the proteasome complex.</text>
</comment>
<dbReference type="AlphaFoldDB" id="A0A0L0G5V4"/>
<dbReference type="InterPro" id="IPR001353">
    <property type="entry name" value="Proteasome_sua/b"/>
</dbReference>
<dbReference type="STRING" id="667725.A0A0L0G5V4"/>
<dbReference type="Pfam" id="PF00227">
    <property type="entry name" value="Proteasome"/>
    <property type="match status" value="1"/>
</dbReference>
<dbReference type="InterPro" id="IPR029055">
    <property type="entry name" value="Ntn_hydrolases_N"/>
</dbReference>
<dbReference type="CDD" id="cd03758">
    <property type="entry name" value="proteasome_beta_type_2"/>
    <property type="match status" value="1"/>
</dbReference>
<accession>A0A0L0G5V4</accession>
<gene>
    <name evidence="5" type="ORF">SARC_03439</name>
</gene>
<name>A0A0L0G5V4_9EUKA</name>
<dbReference type="Gene3D" id="3.60.20.10">
    <property type="entry name" value="Glutamine Phosphoribosylpyrophosphate, subunit 1, domain 1"/>
    <property type="match status" value="1"/>
</dbReference>
<protein>
    <recommendedName>
        <fullName evidence="4">Proteasome subunit beta</fullName>
    </recommendedName>
</protein>
<evidence type="ECO:0000256" key="1">
    <source>
        <dbReference type="ARBA" id="ARBA00022490"/>
    </source>
</evidence>
<keyword evidence="6" id="KW-1185">Reference proteome</keyword>
<keyword evidence="1 4" id="KW-0963">Cytoplasm</keyword>
<comment type="function">
    <text evidence="4">Component of the proteasome, a multicatalytic proteinase complex which is characterized by its ability to cleave peptides with Arg, Phe, Tyr, Leu, and Glu adjacent to the leaving group at neutral or slightly basic pH. The proteasome has an ATP-dependent proteolytic activity.</text>
</comment>
<reference evidence="5 6" key="1">
    <citation type="submission" date="2011-02" db="EMBL/GenBank/DDBJ databases">
        <title>The Genome Sequence of Sphaeroforma arctica JP610.</title>
        <authorList>
            <consortium name="The Broad Institute Genome Sequencing Platform"/>
            <person name="Russ C."/>
            <person name="Cuomo C."/>
            <person name="Young S.K."/>
            <person name="Zeng Q."/>
            <person name="Gargeya S."/>
            <person name="Alvarado L."/>
            <person name="Berlin A."/>
            <person name="Chapman S.B."/>
            <person name="Chen Z."/>
            <person name="Freedman E."/>
            <person name="Gellesch M."/>
            <person name="Goldberg J."/>
            <person name="Griggs A."/>
            <person name="Gujja S."/>
            <person name="Heilman E."/>
            <person name="Heiman D."/>
            <person name="Howarth C."/>
            <person name="Mehta T."/>
            <person name="Neiman D."/>
            <person name="Pearson M."/>
            <person name="Roberts A."/>
            <person name="Saif S."/>
            <person name="Shea T."/>
            <person name="Shenoy N."/>
            <person name="Sisk P."/>
            <person name="Stolte C."/>
            <person name="Sykes S."/>
            <person name="White J."/>
            <person name="Yandava C."/>
            <person name="Burger G."/>
            <person name="Gray M.W."/>
            <person name="Holland P.W.H."/>
            <person name="King N."/>
            <person name="Lang F.B.F."/>
            <person name="Roger A.J."/>
            <person name="Ruiz-Trillo I."/>
            <person name="Haas B."/>
            <person name="Nusbaum C."/>
            <person name="Birren B."/>
        </authorList>
    </citation>
    <scope>NUCLEOTIDE SEQUENCE [LARGE SCALE GENOMIC DNA]</scope>
    <source>
        <strain evidence="5 6">JP610</strain>
    </source>
</reference>
<dbReference type="FunFam" id="3.60.20.10:FF:000008">
    <property type="entry name" value="Proteasome subunit beta type-4"/>
    <property type="match status" value="1"/>
</dbReference>